<dbReference type="InterPro" id="IPR050430">
    <property type="entry name" value="Peptidase_S1"/>
</dbReference>
<keyword evidence="6 10" id="KW-0720">Serine protease</keyword>
<comment type="similarity">
    <text evidence="9">Belongs to the peptidase S1 family. CLIP subfamily.</text>
</comment>
<evidence type="ECO:0000313" key="13">
    <source>
        <dbReference type="EMBL" id="KAL1399323.1"/>
    </source>
</evidence>
<keyword evidence="14" id="KW-1185">Reference proteome</keyword>
<dbReference type="GO" id="GO:0016485">
    <property type="term" value="P:protein processing"/>
    <property type="evidence" value="ECO:0007669"/>
    <property type="project" value="UniProtKB-ARBA"/>
</dbReference>
<organism evidence="13 14">
    <name type="scientific">Culex pipiens pipiens</name>
    <name type="common">Northern house mosquito</name>
    <dbReference type="NCBI Taxonomy" id="38569"/>
    <lineage>
        <taxon>Eukaryota</taxon>
        <taxon>Metazoa</taxon>
        <taxon>Ecdysozoa</taxon>
        <taxon>Arthropoda</taxon>
        <taxon>Hexapoda</taxon>
        <taxon>Insecta</taxon>
        <taxon>Pterygota</taxon>
        <taxon>Neoptera</taxon>
        <taxon>Endopterygota</taxon>
        <taxon>Diptera</taxon>
        <taxon>Nematocera</taxon>
        <taxon>Culicoidea</taxon>
        <taxon>Culicidae</taxon>
        <taxon>Culicinae</taxon>
        <taxon>Culicini</taxon>
        <taxon>Culex</taxon>
        <taxon>Culex</taxon>
    </lineage>
</organism>
<dbReference type="InterPro" id="IPR001314">
    <property type="entry name" value="Peptidase_S1A"/>
</dbReference>
<dbReference type="SMART" id="SM00020">
    <property type="entry name" value="Tryp_SPc"/>
    <property type="match status" value="1"/>
</dbReference>
<dbReference type="GO" id="GO:0004175">
    <property type="term" value="F:endopeptidase activity"/>
    <property type="evidence" value="ECO:0007669"/>
    <property type="project" value="UniProtKB-ARBA"/>
</dbReference>
<feature type="signal peptide" evidence="11">
    <location>
        <begin position="1"/>
        <end position="20"/>
    </location>
</feature>
<dbReference type="CDD" id="cd00190">
    <property type="entry name" value="Tryp_SPc"/>
    <property type="match status" value="1"/>
</dbReference>
<keyword evidence="3 10" id="KW-0645">Protease</keyword>
<accession>A0ABD1DI56</accession>
<dbReference type="InterPro" id="IPR001254">
    <property type="entry name" value="Trypsin_dom"/>
</dbReference>
<evidence type="ECO:0000256" key="3">
    <source>
        <dbReference type="ARBA" id="ARBA00022670"/>
    </source>
</evidence>
<evidence type="ECO:0000256" key="5">
    <source>
        <dbReference type="ARBA" id="ARBA00022801"/>
    </source>
</evidence>
<dbReference type="InterPro" id="IPR009003">
    <property type="entry name" value="Peptidase_S1_PA"/>
</dbReference>
<keyword evidence="2" id="KW-0964">Secreted</keyword>
<evidence type="ECO:0000256" key="1">
    <source>
        <dbReference type="ARBA" id="ARBA00004613"/>
    </source>
</evidence>
<keyword evidence="7" id="KW-0865">Zymogen</keyword>
<keyword evidence="4" id="KW-0222">Digestion</keyword>
<dbReference type="PROSITE" id="PS50240">
    <property type="entry name" value="TRYPSIN_DOM"/>
    <property type="match status" value="1"/>
</dbReference>
<protein>
    <recommendedName>
        <fullName evidence="12">Peptidase S1 domain-containing protein</fullName>
    </recommendedName>
</protein>
<evidence type="ECO:0000259" key="12">
    <source>
        <dbReference type="PROSITE" id="PS50240"/>
    </source>
</evidence>
<dbReference type="Gene3D" id="2.40.10.10">
    <property type="entry name" value="Trypsin-like serine proteases"/>
    <property type="match status" value="1"/>
</dbReference>
<keyword evidence="11" id="KW-0732">Signal</keyword>
<dbReference type="InterPro" id="IPR018114">
    <property type="entry name" value="TRYPSIN_HIS"/>
</dbReference>
<comment type="subcellular location">
    <subcellularLocation>
        <location evidence="1">Secreted</location>
    </subcellularLocation>
</comment>
<dbReference type="InterPro" id="IPR033116">
    <property type="entry name" value="TRYPSIN_SER"/>
</dbReference>
<dbReference type="PROSITE" id="PS00135">
    <property type="entry name" value="TRYPSIN_SER"/>
    <property type="match status" value="1"/>
</dbReference>
<dbReference type="Pfam" id="PF00089">
    <property type="entry name" value="Trypsin"/>
    <property type="match status" value="1"/>
</dbReference>
<gene>
    <name evidence="13" type="ORF">pipiens_008298</name>
</gene>
<evidence type="ECO:0000256" key="10">
    <source>
        <dbReference type="RuleBase" id="RU363034"/>
    </source>
</evidence>
<feature type="domain" description="Peptidase S1" evidence="12">
    <location>
        <begin position="29"/>
        <end position="259"/>
    </location>
</feature>
<comment type="caution">
    <text evidence="13">The sequence shown here is derived from an EMBL/GenBank/DDBJ whole genome shotgun (WGS) entry which is preliminary data.</text>
</comment>
<evidence type="ECO:0000256" key="11">
    <source>
        <dbReference type="SAM" id="SignalP"/>
    </source>
</evidence>
<dbReference type="PANTHER" id="PTHR24276:SF98">
    <property type="entry name" value="FI18310P1-RELATED"/>
    <property type="match status" value="1"/>
</dbReference>
<evidence type="ECO:0000256" key="9">
    <source>
        <dbReference type="ARBA" id="ARBA00024195"/>
    </source>
</evidence>
<feature type="chain" id="PRO_5044758714" description="Peptidase S1 domain-containing protein" evidence="11">
    <location>
        <begin position="21"/>
        <end position="271"/>
    </location>
</feature>
<evidence type="ECO:0000313" key="14">
    <source>
        <dbReference type="Proteomes" id="UP001562425"/>
    </source>
</evidence>
<proteinExistence type="inferred from homology"/>
<dbReference type="PANTHER" id="PTHR24276">
    <property type="entry name" value="POLYSERASE-RELATED"/>
    <property type="match status" value="1"/>
</dbReference>
<evidence type="ECO:0000256" key="7">
    <source>
        <dbReference type="ARBA" id="ARBA00023145"/>
    </source>
</evidence>
<evidence type="ECO:0000256" key="8">
    <source>
        <dbReference type="ARBA" id="ARBA00023157"/>
    </source>
</evidence>
<dbReference type="SUPFAM" id="SSF50494">
    <property type="entry name" value="Trypsin-like serine proteases"/>
    <property type="match status" value="1"/>
</dbReference>
<dbReference type="PROSITE" id="PS00134">
    <property type="entry name" value="TRYPSIN_HIS"/>
    <property type="match status" value="1"/>
</dbReference>
<dbReference type="GO" id="GO:0008236">
    <property type="term" value="F:serine-type peptidase activity"/>
    <property type="evidence" value="ECO:0007669"/>
    <property type="project" value="UniProtKB-KW"/>
</dbReference>
<dbReference type="PRINTS" id="PR00722">
    <property type="entry name" value="CHYMOTRYPSIN"/>
</dbReference>
<dbReference type="Proteomes" id="UP001562425">
    <property type="component" value="Unassembled WGS sequence"/>
</dbReference>
<dbReference type="EMBL" id="JBEHCU010005590">
    <property type="protein sequence ID" value="KAL1399323.1"/>
    <property type="molecule type" value="Genomic_DNA"/>
</dbReference>
<keyword evidence="5 10" id="KW-0378">Hydrolase</keyword>
<dbReference type="InterPro" id="IPR043504">
    <property type="entry name" value="Peptidase_S1_PA_chymotrypsin"/>
</dbReference>
<dbReference type="GO" id="GO:0005576">
    <property type="term" value="C:extracellular region"/>
    <property type="evidence" value="ECO:0007669"/>
    <property type="project" value="UniProtKB-SubCell"/>
</dbReference>
<dbReference type="GO" id="GO:0007586">
    <property type="term" value="P:digestion"/>
    <property type="evidence" value="ECO:0007669"/>
    <property type="project" value="UniProtKB-KW"/>
</dbReference>
<evidence type="ECO:0000256" key="4">
    <source>
        <dbReference type="ARBA" id="ARBA00022757"/>
    </source>
</evidence>
<keyword evidence="8" id="KW-1015">Disulfide bond</keyword>
<sequence>MANAFLTIFGGILLLQAALAAPSEGRTRIINGTDTTIERFPHMISLRGSSGGHSCGGSILSNYWILTAAHCVNPFTTPYLQTVQVGRTEISRPADSSVYEILEVIVHPGYNESYSFVNDIAVLKLKQPLAFGPTIQPVKLPAPCFEVEDQDDLGVTLTGWGLNNDGVVPSILQKVDYYVVPNAECDLIHTSKIYPSQICAKYPGGGKGQCNGDSGGPLLHNGVQVGIVSWSIKPCTIAPYPGVLTKVSHYIDFIYKNTNLQGAGEEPVQCS</sequence>
<evidence type="ECO:0000256" key="6">
    <source>
        <dbReference type="ARBA" id="ARBA00022825"/>
    </source>
</evidence>
<reference evidence="13 14" key="1">
    <citation type="submission" date="2024-05" db="EMBL/GenBank/DDBJ databases">
        <title>Culex pipiens pipiens assembly and annotation.</title>
        <authorList>
            <person name="Alout H."/>
            <person name="Durand T."/>
        </authorList>
    </citation>
    <scope>NUCLEOTIDE SEQUENCE [LARGE SCALE GENOMIC DNA]</scope>
    <source>
        <strain evidence="13">HA-2024</strain>
        <tissue evidence="13">Whole body</tissue>
    </source>
</reference>
<dbReference type="AlphaFoldDB" id="A0ABD1DI56"/>
<dbReference type="FunFam" id="2.40.10.10:FF:000047">
    <property type="entry name" value="Trypsin eta"/>
    <property type="match status" value="1"/>
</dbReference>
<evidence type="ECO:0000256" key="2">
    <source>
        <dbReference type="ARBA" id="ARBA00022525"/>
    </source>
</evidence>
<name>A0ABD1DI56_CULPP</name>